<sequence length="1765" mass="201046">MVVSVSLSELSEQIDSVQQRLGKKLNIELNVIRDLSSAVKSYKDDPESLTILKNVVKLIFDINDSVTVLNEATSNTVISLLADCIMGTFNLLKKNNKGCENLCNDIINLVLVMAQKDTEAPNLLLKHLSNSLITILIYPKFDTKLKRDFLKILNYILENSDRPLRYKLRNYSKLEKLGKLLYKCGDFDFQVNIIETIFRYTSTDDRKENAKRWFSDTNGLISAFLNIVDFEPDCRKFLNLFNCSLMNERLVYSIPCCRAIIGNCEIEKPEGLQGAEENLWALQLTLFHPCYAIFSSIACNFEGNLCIFMFSHSNAVLVNNILQPIFGINYFSDLGTGGFKRNHKSSVSSSDFISESVRKDHGHKVSSINRDTVQFPKYSFKKKVPQWKNNLDKEISVNHDGAILGNTSTSSYQSFKGKSSNLPSKSKKQKSPFKPLEFINPSNLSKISNSKKAFQKHDHQSSSEPQFSELNPKDLIMEKKSTENISILNKNTEGHNEEIPVCDSSKGSQRNLPNEKPCGSANEENCAILAEDTDENSDIMKDSQSLKESSGKYVALRNVKTSKNDPLEEFQGRVLRSHIKAQLLWDASKSKTPTKIRNNSLPLNSNDGEISKLMEVELNDSDSDEWLKRSRRKSTQSNQRAVSLGALHMKQLYNKEVAMEKAFKKRGRKKVHSLKPSYNSSHNDHSENVTSKKKLFNSKEKSFLDFNGEKKRDKGNITFNVDEEVVPAGRDNKSVSSVNWFSENESESSWMKPGYKSGRFDSYIKERKQYTKQSESNDPPCETGEKTGMQAKGTIQGEKFVYDNARKLSGIKRDINSCSVHMKVNQKNSESSARDNEDSRLLENKRRKYNGRKTVKNDGIDKEVEMQEIAESNLIEGIESGFLCVKSDQSKLESNQISDPKKAQSLGSNREEKICNGAEPDAKSGSKDEAERRHENSYQNEFEEFSESKNRSVLKCTRKERLGSRKTSPFTQNNILSEMTHNHLPLITKQVNSSVNGRNKSSQDDCDKCPKESILSDNLNRDNSEAAIETLTDYHKRSPHIPSTKQKNEATISSEENFRVKPSKNINTDQGRNHSDRHSVVKILSENSKADLTSDSGRSPVEKNGKSPQNPLSKDEIQTVSTKEQYKIDLSTRISDLMEPQRIGRIDESPKVIVHSKDDNSMNRENLPTKENENDLNSELLRKETESIVSPQVNHEISTNENHLNRDQGMRTSNEFQNNSPDIIVLSEITSVESYPKMPKSVNDREVSHQPLVKQVDLVMFGSSPRFNAYLSCSIGSQEKRSTKAKKNPPKESLLHEFSDSCRLDGVDKSEDLILRHQSIQTDALTHFREQLTQKLNILEGNDTLRDKTVEAPEREDNLDLKEILSKSPSLKNFDSDVDLDALSLTEGDEKEDENNSKAACSTLVFKREDKDNQIPVMKRMLSSKKEPKDVKSILIEKISKSHERNSMDTSKTDLDARHSKRIRDLCKTIYSPVKINKEMFRDTSWNTGKAFDEIQEYDLDSDDLPQDINHNLTTWISSCQKNKGRRENNINSSINLSGIQSRKRRVMEPENIENSNSKVFQYNVSSLENSCNLNSKTERKKGSLGKHNSAKQQNFESENIPDLPQILMVRFEEKMGKMKELGNLFLKYTEDGMENLKDKGIILGSKIADEYLTKLRDEISEVEEAIQNGVQIQEELEKCMKNISEKFSLKAKMDSSAIEGLKKTHSICEDMHKENKKVLTSDYIEMHNSKLSSKIKQLHYDYMRVEWKKELAKLQNKLKLFLHL</sequence>
<feature type="compositionally biased region" description="Polar residues" evidence="1">
    <location>
        <begin position="1085"/>
        <end position="1097"/>
    </location>
</feature>
<feature type="compositionally biased region" description="Polar residues" evidence="1">
    <location>
        <begin position="989"/>
        <end position="1000"/>
    </location>
</feature>
<feature type="compositionally biased region" description="Basic and acidic residues" evidence="1">
    <location>
        <begin position="909"/>
        <end position="936"/>
    </location>
</feature>
<evidence type="ECO:0000313" key="3">
    <source>
        <dbReference type="Proteomes" id="UP000792457"/>
    </source>
</evidence>
<organism evidence="2 3">
    <name type="scientific">Ladona fulva</name>
    <name type="common">Scarce chaser dragonfly</name>
    <name type="synonym">Libellula fulva</name>
    <dbReference type="NCBI Taxonomy" id="123851"/>
    <lineage>
        <taxon>Eukaryota</taxon>
        <taxon>Metazoa</taxon>
        <taxon>Ecdysozoa</taxon>
        <taxon>Arthropoda</taxon>
        <taxon>Hexapoda</taxon>
        <taxon>Insecta</taxon>
        <taxon>Pterygota</taxon>
        <taxon>Palaeoptera</taxon>
        <taxon>Odonata</taxon>
        <taxon>Epiprocta</taxon>
        <taxon>Anisoptera</taxon>
        <taxon>Libelluloidea</taxon>
        <taxon>Libellulidae</taxon>
        <taxon>Ladona</taxon>
    </lineage>
</organism>
<feature type="region of interest" description="Disordered" evidence="1">
    <location>
        <begin position="1576"/>
        <end position="1597"/>
    </location>
</feature>
<evidence type="ECO:0008006" key="4">
    <source>
        <dbReference type="Google" id="ProtNLM"/>
    </source>
</evidence>
<evidence type="ECO:0000256" key="1">
    <source>
        <dbReference type="SAM" id="MobiDB-lite"/>
    </source>
</evidence>
<accession>A0A8K0P0A5</accession>
<dbReference type="InterPro" id="IPR024835">
    <property type="entry name" value="SYCP2-like"/>
</dbReference>
<feature type="compositionally biased region" description="Polar residues" evidence="1">
    <location>
        <begin position="1106"/>
        <end position="1121"/>
    </location>
</feature>
<feature type="compositionally biased region" description="Polar residues" evidence="1">
    <location>
        <begin position="1041"/>
        <end position="1055"/>
    </location>
</feature>
<evidence type="ECO:0000313" key="2">
    <source>
        <dbReference type="EMBL" id="KAG8226459.1"/>
    </source>
</evidence>
<reference evidence="2" key="2">
    <citation type="submission" date="2017-10" db="EMBL/GenBank/DDBJ databases">
        <title>Ladona fulva Genome sequencing and assembly.</title>
        <authorList>
            <person name="Murali S."/>
            <person name="Richards S."/>
            <person name="Bandaranaike D."/>
            <person name="Bellair M."/>
            <person name="Blankenburg K."/>
            <person name="Chao H."/>
            <person name="Dinh H."/>
            <person name="Doddapaneni H."/>
            <person name="Dugan-Rocha S."/>
            <person name="Elkadiri S."/>
            <person name="Gnanaolivu R."/>
            <person name="Hernandez B."/>
            <person name="Skinner E."/>
            <person name="Javaid M."/>
            <person name="Lee S."/>
            <person name="Li M."/>
            <person name="Ming W."/>
            <person name="Munidasa M."/>
            <person name="Muniz J."/>
            <person name="Nguyen L."/>
            <person name="Hughes D."/>
            <person name="Osuji N."/>
            <person name="Pu L.-L."/>
            <person name="Puazo M."/>
            <person name="Qu C."/>
            <person name="Quiroz J."/>
            <person name="Raj R."/>
            <person name="Weissenberger G."/>
            <person name="Xin Y."/>
            <person name="Zou X."/>
            <person name="Han Y."/>
            <person name="Worley K."/>
            <person name="Muzny D."/>
            <person name="Gibbs R."/>
        </authorList>
    </citation>
    <scope>NUCLEOTIDE SEQUENCE</scope>
    <source>
        <strain evidence="2">Sampled in the wild</strain>
    </source>
</reference>
<feature type="compositionally biased region" description="Polar residues" evidence="1">
    <location>
        <begin position="440"/>
        <end position="452"/>
    </location>
</feature>
<dbReference type="EMBL" id="KZ308282">
    <property type="protein sequence ID" value="KAG8226459.1"/>
    <property type="molecule type" value="Genomic_DNA"/>
</dbReference>
<keyword evidence="3" id="KW-1185">Reference proteome</keyword>
<feature type="region of interest" description="Disordered" evidence="1">
    <location>
        <begin position="768"/>
        <end position="792"/>
    </location>
</feature>
<feature type="region of interest" description="Disordered" evidence="1">
    <location>
        <begin position="495"/>
        <end position="521"/>
    </location>
</feature>
<feature type="region of interest" description="Disordered" evidence="1">
    <location>
        <begin position="408"/>
        <end position="471"/>
    </location>
</feature>
<feature type="region of interest" description="Disordered" evidence="1">
    <location>
        <begin position="987"/>
        <end position="1013"/>
    </location>
</feature>
<feature type="region of interest" description="Disordered" evidence="1">
    <location>
        <begin position="893"/>
        <end position="944"/>
    </location>
</feature>
<feature type="region of interest" description="Disordered" evidence="1">
    <location>
        <begin position="1032"/>
        <end position="1121"/>
    </location>
</feature>
<feature type="region of interest" description="Disordered" evidence="1">
    <location>
        <begin position="823"/>
        <end position="854"/>
    </location>
</feature>
<protein>
    <recommendedName>
        <fullName evidence="4">Synaptonemal complex protein 2</fullName>
    </recommendedName>
</protein>
<dbReference type="Proteomes" id="UP000792457">
    <property type="component" value="Unassembled WGS sequence"/>
</dbReference>
<gene>
    <name evidence="2" type="ORF">J437_LFUL003451</name>
</gene>
<dbReference type="OrthoDB" id="6356536at2759"/>
<name>A0A8K0P0A5_LADFU</name>
<dbReference type="PANTHER" id="PTHR15607">
    <property type="entry name" value="SYNAPTONEMAL COMPLEX PROTEIN-RELATED"/>
    <property type="match status" value="1"/>
</dbReference>
<dbReference type="PANTHER" id="PTHR15607:SF18">
    <property type="entry name" value="SYNAPTONEMAL COMPLEX PROTEIN 2-LIKE ISOFORM X1"/>
    <property type="match status" value="1"/>
</dbReference>
<feature type="compositionally biased region" description="Basic residues" evidence="1">
    <location>
        <begin position="845"/>
        <end position="854"/>
    </location>
</feature>
<feature type="compositionally biased region" description="Basic and acidic residues" evidence="1">
    <location>
        <begin position="832"/>
        <end position="844"/>
    </location>
</feature>
<proteinExistence type="predicted"/>
<reference evidence="2" key="1">
    <citation type="submission" date="2013-04" db="EMBL/GenBank/DDBJ databases">
        <authorList>
            <person name="Qu J."/>
            <person name="Murali S.C."/>
            <person name="Bandaranaike D."/>
            <person name="Bellair M."/>
            <person name="Blankenburg K."/>
            <person name="Chao H."/>
            <person name="Dinh H."/>
            <person name="Doddapaneni H."/>
            <person name="Downs B."/>
            <person name="Dugan-Rocha S."/>
            <person name="Elkadiri S."/>
            <person name="Gnanaolivu R.D."/>
            <person name="Hernandez B."/>
            <person name="Javaid M."/>
            <person name="Jayaseelan J.C."/>
            <person name="Lee S."/>
            <person name="Li M."/>
            <person name="Ming W."/>
            <person name="Munidasa M."/>
            <person name="Muniz J."/>
            <person name="Nguyen L."/>
            <person name="Ongeri F."/>
            <person name="Osuji N."/>
            <person name="Pu L.-L."/>
            <person name="Puazo M."/>
            <person name="Qu C."/>
            <person name="Quiroz J."/>
            <person name="Raj R."/>
            <person name="Weissenberger G."/>
            <person name="Xin Y."/>
            <person name="Zou X."/>
            <person name="Han Y."/>
            <person name="Richards S."/>
            <person name="Worley K."/>
            <person name="Muzny D."/>
            <person name="Gibbs R."/>
        </authorList>
    </citation>
    <scope>NUCLEOTIDE SEQUENCE</scope>
    <source>
        <strain evidence="2">Sampled in the wild</strain>
    </source>
</reference>
<feature type="compositionally biased region" description="Basic and acidic residues" evidence="1">
    <location>
        <begin position="1001"/>
        <end position="1011"/>
    </location>
</feature>
<feature type="region of interest" description="Disordered" evidence="1">
    <location>
        <begin position="665"/>
        <end position="694"/>
    </location>
</feature>
<comment type="caution">
    <text evidence="2">The sequence shown here is derived from an EMBL/GenBank/DDBJ whole genome shotgun (WGS) entry which is preliminary data.</text>
</comment>